<dbReference type="Proteomes" id="UP000192775">
    <property type="component" value="Plasmid unnamed1"/>
</dbReference>
<keyword evidence="1" id="KW-0614">Plasmid</keyword>
<evidence type="ECO:0000313" key="1">
    <source>
        <dbReference type="EMBL" id="ARJ07538.1"/>
    </source>
</evidence>
<keyword evidence="2" id="KW-1185">Reference proteome</keyword>
<dbReference type="AlphaFoldDB" id="A0A1X9LT87"/>
<evidence type="ECO:0000313" key="2">
    <source>
        <dbReference type="Proteomes" id="UP000192775"/>
    </source>
</evidence>
<dbReference type="EMBL" id="CP020716">
    <property type="protein sequence ID" value="ARJ07538.1"/>
    <property type="molecule type" value="Genomic_DNA"/>
</dbReference>
<protein>
    <submittedName>
        <fullName evidence="1">Uncharacterized protein</fullName>
    </submittedName>
</protein>
<sequence>MSGWLSVSRMWPWSVKVGSTATVPVMVMIWSMSSTLPSVAAVSAIAFGVAESARSLGGGDVHGLGAHASSLNDAAGGQECSVAEGCHGAGAGTSVVQCDGLPSGWWGV</sequence>
<dbReference type="KEGG" id="cphy:B5808_19240"/>
<geneLocation type="plasmid" evidence="1">
    <name>unnamed1</name>
</geneLocation>
<name>A0A1X9LT87_9MICO</name>
<accession>A0A1X9LT87</accession>
<organism evidence="1 2">
    <name type="scientific">Cnuibacter physcomitrellae</name>
    <dbReference type="NCBI Taxonomy" id="1619308"/>
    <lineage>
        <taxon>Bacteria</taxon>
        <taxon>Bacillati</taxon>
        <taxon>Actinomycetota</taxon>
        <taxon>Actinomycetes</taxon>
        <taxon>Micrococcales</taxon>
        <taxon>Microbacteriaceae</taxon>
        <taxon>Cnuibacter</taxon>
    </lineage>
</organism>
<proteinExistence type="predicted"/>
<gene>
    <name evidence="1" type="ORF">B5808_19240</name>
</gene>
<reference evidence="1 2" key="1">
    <citation type="submission" date="2017-04" db="EMBL/GenBank/DDBJ databases">
        <authorList>
            <person name="Afonso C.L."/>
            <person name="Miller P.J."/>
            <person name="Scott M.A."/>
            <person name="Spackman E."/>
            <person name="Goraichik I."/>
            <person name="Dimitrov K.M."/>
            <person name="Suarez D.L."/>
            <person name="Swayne D.E."/>
        </authorList>
    </citation>
    <scope>NUCLEOTIDE SEQUENCE [LARGE SCALE GENOMIC DNA]</scope>
    <source>
        <strain evidence="2">XA(T)</strain>
        <plasmid evidence="2">Plasmid unnamed1</plasmid>
    </source>
</reference>